<dbReference type="GO" id="GO:0006950">
    <property type="term" value="P:response to stress"/>
    <property type="evidence" value="ECO:0007669"/>
    <property type="project" value="TreeGrafter"/>
</dbReference>
<dbReference type="EMBL" id="CP001737">
    <property type="protein sequence ID" value="ACV79998.1"/>
    <property type="molecule type" value="Genomic_DNA"/>
</dbReference>
<dbReference type="RefSeq" id="WP_015748838.1">
    <property type="nucleotide sequence ID" value="NC_013235.1"/>
</dbReference>
<dbReference type="InterPro" id="IPR039422">
    <property type="entry name" value="MarR/SlyA-like"/>
</dbReference>
<dbReference type="FunCoup" id="C8XFM1">
    <property type="interactions" value="1"/>
</dbReference>
<keyword evidence="3" id="KW-1185">Reference proteome</keyword>
<feature type="domain" description="HTH marR-type" evidence="1">
    <location>
        <begin position="14"/>
        <end position="154"/>
    </location>
</feature>
<dbReference type="STRING" id="479431.Namu_3687"/>
<dbReference type="HOGENOM" id="CLU_083287_22_1_11"/>
<proteinExistence type="predicted"/>
<sequence>MRRSDSGADWTTADQEGLAFLGEVEAVLAASRVLIGVAVRSLAPVEDTVTLTQFRALVIIASRGPMHLAALAEAMQVHPSNATRACDRLVASGLADRRDNPADRRHLLLTLTDQGRALVDSVMDRRRAAIRQILHRMPLGDRTQVAAGFTRFAAAGGESEQTDLWSIGWTTESPAMHEVSGSTQADPPT</sequence>
<dbReference type="SMART" id="SM00347">
    <property type="entry name" value="HTH_MARR"/>
    <property type="match status" value="1"/>
</dbReference>
<dbReference type="PANTHER" id="PTHR33164">
    <property type="entry name" value="TRANSCRIPTIONAL REGULATOR, MARR FAMILY"/>
    <property type="match status" value="1"/>
</dbReference>
<reference evidence="3" key="1">
    <citation type="submission" date="2009-09" db="EMBL/GenBank/DDBJ databases">
        <title>The complete genome of Nakamurella multipartita DSM 44233.</title>
        <authorList>
            <consortium name="US DOE Joint Genome Institute (JGI-PGF)"/>
            <person name="Lucas S."/>
            <person name="Copeland A."/>
            <person name="Lapidus A."/>
            <person name="Glavina del Rio T."/>
            <person name="Dalin E."/>
            <person name="Tice H."/>
            <person name="Bruce D."/>
            <person name="Goodwin L."/>
            <person name="Pitluck S."/>
            <person name="Kyrpides N."/>
            <person name="Mavromatis K."/>
            <person name="Ivanova N."/>
            <person name="Ovchinnikova G."/>
            <person name="Sims D."/>
            <person name="Meincke L."/>
            <person name="Brettin T."/>
            <person name="Detter J.C."/>
            <person name="Han C."/>
            <person name="Larimer F."/>
            <person name="Land M."/>
            <person name="Hauser L."/>
            <person name="Markowitz V."/>
            <person name="Cheng J.-F."/>
            <person name="Hugenholtz P."/>
            <person name="Woyke T."/>
            <person name="Wu D."/>
            <person name="Klenk H.-P."/>
            <person name="Eisen J.A."/>
        </authorList>
    </citation>
    <scope>NUCLEOTIDE SEQUENCE [LARGE SCALE GENOMIC DNA]</scope>
    <source>
        <strain evidence="3">ATCC 700099 / DSM 44233 / CIP 104796 / JCM 9543 / NBRC 105858 / Y-104</strain>
    </source>
</reference>
<dbReference type="PANTHER" id="PTHR33164:SF94">
    <property type="entry name" value="TRANSCRIPTIONAL REGULATORY PROTEIN-RELATED"/>
    <property type="match status" value="1"/>
</dbReference>
<dbReference type="Proteomes" id="UP000002218">
    <property type="component" value="Chromosome"/>
</dbReference>
<dbReference type="KEGG" id="nml:Namu_3687"/>
<dbReference type="AlphaFoldDB" id="C8XFM1"/>
<dbReference type="eggNOG" id="COG1846">
    <property type="taxonomic scope" value="Bacteria"/>
</dbReference>
<evidence type="ECO:0000259" key="1">
    <source>
        <dbReference type="PROSITE" id="PS50995"/>
    </source>
</evidence>
<evidence type="ECO:0000313" key="2">
    <source>
        <dbReference type="EMBL" id="ACV79998.1"/>
    </source>
</evidence>
<protein>
    <submittedName>
        <fullName evidence="2">Transcriptional regulator, MarR family</fullName>
    </submittedName>
</protein>
<name>C8XFM1_NAKMY</name>
<evidence type="ECO:0000313" key="3">
    <source>
        <dbReference type="Proteomes" id="UP000002218"/>
    </source>
</evidence>
<dbReference type="Pfam" id="PF01047">
    <property type="entry name" value="MarR"/>
    <property type="match status" value="1"/>
</dbReference>
<reference evidence="2 3" key="2">
    <citation type="journal article" date="2010" name="Stand. Genomic Sci.">
        <title>Complete genome sequence of Nakamurella multipartita type strain (Y-104).</title>
        <authorList>
            <person name="Tice H."/>
            <person name="Mayilraj S."/>
            <person name="Sims D."/>
            <person name="Lapidus A."/>
            <person name="Nolan M."/>
            <person name="Lucas S."/>
            <person name="Glavina Del Rio T."/>
            <person name="Copeland A."/>
            <person name="Cheng J.F."/>
            <person name="Meincke L."/>
            <person name="Bruce D."/>
            <person name="Goodwin L."/>
            <person name="Pitluck S."/>
            <person name="Ivanova N."/>
            <person name="Mavromatis K."/>
            <person name="Ovchinnikova G."/>
            <person name="Pati A."/>
            <person name="Chen A."/>
            <person name="Palaniappan K."/>
            <person name="Land M."/>
            <person name="Hauser L."/>
            <person name="Chang Y.J."/>
            <person name="Jeffries C.D."/>
            <person name="Detter J.C."/>
            <person name="Brettin T."/>
            <person name="Rohde M."/>
            <person name="Goker M."/>
            <person name="Bristow J."/>
            <person name="Eisen J.A."/>
            <person name="Markowitz V."/>
            <person name="Hugenholtz P."/>
            <person name="Kyrpides N.C."/>
            <person name="Klenk H.P."/>
            <person name="Chen F."/>
        </authorList>
    </citation>
    <scope>NUCLEOTIDE SEQUENCE [LARGE SCALE GENOMIC DNA]</scope>
    <source>
        <strain evidence="3">ATCC 700099 / DSM 44233 / CIP 104796 / JCM 9543 / NBRC 105858 / Y-104</strain>
    </source>
</reference>
<organism evidence="2 3">
    <name type="scientific">Nakamurella multipartita (strain ATCC 700099 / DSM 44233 / CIP 104796 / JCM 9543 / NBRC 105858 / Y-104)</name>
    <name type="common">Microsphaera multipartita</name>
    <dbReference type="NCBI Taxonomy" id="479431"/>
    <lineage>
        <taxon>Bacteria</taxon>
        <taxon>Bacillati</taxon>
        <taxon>Actinomycetota</taxon>
        <taxon>Actinomycetes</taxon>
        <taxon>Nakamurellales</taxon>
        <taxon>Nakamurellaceae</taxon>
        <taxon>Nakamurella</taxon>
    </lineage>
</organism>
<dbReference type="InterPro" id="IPR036390">
    <property type="entry name" value="WH_DNA-bd_sf"/>
</dbReference>
<dbReference type="OrthoDB" id="3573114at2"/>
<dbReference type="PROSITE" id="PS50995">
    <property type="entry name" value="HTH_MARR_2"/>
    <property type="match status" value="1"/>
</dbReference>
<dbReference type="InterPro" id="IPR036388">
    <property type="entry name" value="WH-like_DNA-bd_sf"/>
</dbReference>
<accession>C8XFM1</accession>
<dbReference type="InterPro" id="IPR000835">
    <property type="entry name" value="HTH_MarR-typ"/>
</dbReference>
<dbReference type="InParanoid" id="C8XFM1"/>
<dbReference type="Gene3D" id="1.10.10.10">
    <property type="entry name" value="Winged helix-like DNA-binding domain superfamily/Winged helix DNA-binding domain"/>
    <property type="match status" value="1"/>
</dbReference>
<dbReference type="SUPFAM" id="SSF46785">
    <property type="entry name" value="Winged helix' DNA-binding domain"/>
    <property type="match status" value="1"/>
</dbReference>
<dbReference type="GO" id="GO:0003700">
    <property type="term" value="F:DNA-binding transcription factor activity"/>
    <property type="evidence" value="ECO:0007669"/>
    <property type="project" value="InterPro"/>
</dbReference>
<gene>
    <name evidence="2" type="ordered locus">Namu_3687</name>
</gene>